<proteinExistence type="predicted"/>
<sequence length="327" mass="33901">MMHSNMRRLPVDRARHKKRLARDDLLLPRDLVIGGTTFTGPITITRTFPVNPDTTTSTSLLTSASQTSSSDSIPPALPTDTTPAAPSAPAVPSAPAAPSAPSAPPALTPATPSQPVASAIASPPGTNSAAADRNGVSGVSTDHSLPTGAIVGITIACVILLLGALLFFIRQRAIRNRRQRQSTWQPARPMGTAATPAGGMMQTSMSPGVSFAQLQNQSLMGTMPTPPPSSYNNPVPPPMPFSAGAAGSSSAAVVYEFIPTLPDELSITTGEVVRVVSEFDDGWALCANTRGEQGMVPLECLNRGSSLAVNNSSSRDSRRTSSLGVRI</sequence>
<accession>A0AAD7FRC8</accession>
<evidence type="ECO:0000313" key="7">
    <source>
        <dbReference type="Proteomes" id="UP001221142"/>
    </source>
</evidence>
<comment type="caution">
    <text evidence="6">The sequence shown here is derived from an EMBL/GenBank/DDBJ whole genome shotgun (WGS) entry which is preliminary data.</text>
</comment>
<feature type="domain" description="SH3" evidence="5">
    <location>
        <begin position="246"/>
        <end position="306"/>
    </location>
</feature>
<keyword evidence="1 2" id="KW-0728">SH3 domain</keyword>
<feature type="compositionally biased region" description="Low complexity" evidence="3">
    <location>
        <begin position="46"/>
        <end position="100"/>
    </location>
</feature>
<feature type="region of interest" description="Disordered" evidence="3">
    <location>
        <begin position="308"/>
        <end position="327"/>
    </location>
</feature>
<gene>
    <name evidence="6" type="ORF">FB45DRAFT_522705</name>
</gene>
<keyword evidence="4" id="KW-0812">Transmembrane</keyword>
<dbReference type="Pfam" id="PF14604">
    <property type="entry name" value="SH3_9"/>
    <property type="match status" value="1"/>
</dbReference>
<evidence type="ECO:0000256" key="3">
    <source>
        <dbReference type="SAM" id="MobiDB-lite"/>
    </source>
</evidence>
<dbReference type="InterPro" id="IPR036028">
    <property type="entry name" value="SH3-like_dom_sf"/>
</dbReference>
<keyword evidence="4" id="KW-0472">Membrane</keyword>
<organism evidence="6 7">
    <name type="scientific">Roridomyces roridus</name>
    <dbReference type="NCBI Taxonomy" id="1738132"/>
    <lineage>
        <taxon>Eukaryota</taxon>
        <taxon>Fungi</taxon>
        <taxon>Dikarya</taxon>
        <taxon>Basidiomycota</taxon>
        <taxon>Agaricomycotina</taxon>
        <taxon>Agaricomycetes</taxon>
        <taxon>Agaricomycetidae</taxon>
        <taxon>Agaricales</taxon>
        <taxon>Marasmiineae</taxon>
        <taxon>Mycenaceae</taxon>
        <taxon>Roridomyces</taxon>
    </lineage>
</organism>
<evidence type="ECO:0000256" key="1">
    <source>
        <dbReference type="ARBA" id="ARBA00022443"/>
    </source>
</evidence>
<dbReference type="InterPro" id="IPR001452">
    <property type="entry name" value="SH3_domain"/>
</dbReference>
<keyword evidence="4" id="KW-1133">Transmembrane helix</keyword>
<dbReference type="SMART" id="SM00326">
    <property type="entry name" value="SH3"/>
    <property type="match status" value="1"/>
</dbReference>
<evidence type="ECO:0000313" key="6">
    <source>
        <dbReference type="EMBL" id="KAJ7633127.1"/>
    </source>
</evidence>
<evidence type="ECO:0000256" key="2">
    <source>
        <dbReference type="PROSITE-ProRule" id="PRU00192"/>
    </source>
</evidence>
<dbReference type="SUPFAM" id="SSF50044">
    <property type="entry name" value="SH3-domain"/>
    <property type="match status" value="1"/>
</dbReference>
<reference evidence="6" key="1">
    <citation type="submission" date="2023-03" db="EMBL/GenBank/DDBJ databases">
        <title>Massive genome expansion in bonnet fungi (Mycena s.s.) driven by repeated elements and novel gene families across ecological guilds.</title>
        <authorList>
            <consortium name="Lawrence Berkeley National Laboratory"/>
            <person name="Harder C.B."/>
            <person name="Miyauchi S."/>
            <person name="Viragh M."/>
            <person name="Kuo A."/>
            <person name="Thoen E."/>
            <person name="Andreopoulos B."/>
            <person name="Lu D."/>
            <person name="Skrede I."/>
            <person name="Drula E."/>
            <person name="Henrissat B."/>
            <person name="Morin E."/>
            <person name="Kohler A."/>
            <person name="Barry K."/>
            <person name="LaButti K."/>
            <person name="Morin E."/>
            <person name="Salamov A."/>
            <person name="Lipzen A."/>
            <person name="Mereny Z."/>
            <person name="Hegedus B."/>
            <person name="Baldrian P."/>
            <person name="Stursova M."/>
            <person name="Weitz H."/>
            <person name="Taylor A."/>
            <person name="Grigoriev I.V."/>
            <person name="Nagy L.G."/>
            <person name="Martin F."/>
            <person name="Kauserud H."/>
        </authorList>
    </citation>
    <scope>NUCLEOTIDE SEQUENCE</scope>
    <source>
        <strain evidence="6">9284</strain>
    </source>
</reference>
<dbReference type="PROSITE" id="PS50002">
    <property type="entry name" value="SH3"/>
    <property type="match status" value="1"/>
</dbReference>
<name>A0AAD7FRC8_9AGAR</name>
<feature type="region of interest" description="Disordered" evidence="3">
    <location>
        <begin position="46"/>
        <end position="139"/>
    </location>
</feature>
<feature type="transmembrane region" description="Helical" evidence="4">
    <location>
        <begin position="149"/>
        <end position="169"/>
    </location>
</feature>
<evidence type="ECO:0000259" key="5">
    <source>
        <dbReference type="PROSITE" id="PS50002"/>
    </source>
</evidence>
<keyword evidence="7" id="KW-1185">Reference proteome</keyword>
<protein>
    <recommendedName>
        <fullName evidence="5">SH3 domain-containing protein</fullName>
    </recommendedName>
</protein>
<dbReference type="Proteomes" id="UP001221142">
    <property type="component" value="Unassembled WGS sequence"/>
</dbReference>
<dbReference type="AlphaFoldDB" id="A0AAD7FRC8"/>
<dbReference type="Gene3D" id="2.30.30.40">
    <property type="entry name" value="SH3 Domains"/>
    <property type="match status" value="1"/>
</dbReference>
<dbReference type="EMBL" id="JARKIF010000008">
    <property type="protein sequence ID" value="KAJ7633127.1"/>
    <property type="molecule type" value="Genomic_DNA"/>
</dbReference>
<evidence type="ECO:0000256" key="4">
    <source>
        <dbReference type="SAM" id="Phobius"/>
    </source>
</evidence>